<keyword evidence="2" id="KW-0472">Membrane</keyword>
<dbReference type="OrthoDB" id="5596576at2759"/>
<keyword evidence="5" id="KW-1185">Reference proteome</keyword>
<feature type="region of interest" description="Disordered" evidence="1">
    <location>
        <begin position="1"/>
        <end position="37"/>
    </location>
</feature>
<feature type="compositionally biased region" description="Low complexity" evidence="1">
    <location>
        <begin position="1"/>
        <end position="16"/>
    </location>
</feature>
<accession>M3ILX2</accession>
<protein>
    <recommendedName>
        <fullName evidence="3">Tag1-like fifth Ig-like domain-containing protein</fullName>
    </recommendedName>
</protein>
<dbReference type="Pfam" id="PF26153">
    <property type="entry name" value="LEA-2L_5"/>
    <property type="match status" value="1"/>
</dbReference>
<evidence type="ECO:0000313" key="4">
    <source>
        <dbReference type="EMBL" id="EMG47386.1"/>
    </source>
</evidence>
<organism evidence="4 5">
    <name type="scientific">Candida maltosa (strain Xu316)</name>
    <name type="common">Yeast</name>
    <dbReference type="NCBI Taxonomy" id="1245528"/>
    <lineage>
        <taxon>Eukaryota</taxon>
        <taxon>Fungi</taxon>
        <taxon>Dikarya</taxon>
        <taxon>Ascomycota</taxon>
        <taxon>Saccharomycotina</taxon>
        <taxon>Pichiomycetes</taxon>
        <taxon>Debaryomycetaceae</taxon>
        <taxon>Candida/Lodderomyces clade</taxon>
        <taxon>Candida</taxon>
    </lineage>
</organism>
<dbReference type="OMA" id="FGFINWN"/>
<keyword evidence="2" id="KW-0812">Transmembrane</keyword>
<proteinExistence type="predicted"/>
<dbReference type="HOGENOM" id="CLU_346343_0_0_1"/>
<dbReference type="InterPro" id="IPR059066">
    <property type="entry name" value="Ig_Tag1-like_5th"/>
</dbReference>
<evidence type="ECO:0000259" key="3">
    <source>
        <dbReference type="Pfam" id="PF26153"/>
    </source>
</evidence>
<feature type="domain" description="Tag1-like fifth Ig-like" evidence="3">
    <location>
        <begin position="719"/>
        <end position="763"/>
    </location>
</feature>
<evidence type="ECO:0000313" key="5">
    <source>
        <dbReference type="Proteomes" id="UP000011777"/>
    </source>
</evidence>
<dbReference type="PANTHER" id="PTHR35895:SF3">
    <property type="entry name" value="PRE-RRNA PROCESSING PROTEIN"/>
    <property type="match status" value="1"/>
</dbReference>
<dbReference type="PANTHER" id="PTHR35895">
    <property type="entry name" value="CHROMOSOME 16, WHOLE GENOME SHOTGUN SEQUENCE"/>
    <property type="match status" value="1"/>
</dbReference>
<dbReference type="InterPro" id="IPR046368">
    <property type="entry name" value="Tag1"/>
</dbReference>
<reference evidence="4 5" key="1">
    <citation type="submission" date="2013-02" db="EMBL/GenBank/DDBJ databases">
        <title>Genome sequence of Candida maltosa Xu316, a potential industrial strain for xylitol and ethanol production.</title>
        <authorList>
            <person name="Yu J."/>
            <person name="Wang Q."/>
            <person name="Geng X."/>
            <person name="Bao W."/>
            <person name="He P."/>
            <person name="Cai J."/>
        </authorList>
    </citation>
    <scope>NUCLEOTIDE SEQUENCE [LARGE SCALE GENOMIC DNA]</scope>
    <source>
        <strain evidence="5">Xu316</strain>
    </source>
</reference>
<name>M3ILX2_CANMX</name>
<dbReference type="AlphaFoldDB" id="M3ILX2"/>
<keyword evidence="2" id="KW-1133">Transmembrane helix</keyword>
<dbReference type="EMBL" id="AOGT01001593">
    <property type="protein sequence ID" value="EMG47386.1"/>
    <property type="molecule type" value="Genomic_DNA"/>
</dbReference>
<evidence type="ECO:0000256" key="2">
    <source>
        <dbReference type="SAM" id="Phobius"/>
    </source>
</evidence>
<dbReference type="GO" id="GO:0000329">
    <property type="term" value="C:fungal-type vacuole membrane"/>
    <property type="evidence" value="ECO:0007669"/>
    <property type="project" value="InterPro"/>
</dbReference>
<feature type="transmembrane region" description="Helical" evidence="2">
    <location>
        <begin position="82"/>
        <end position="102"/>
    </location>
</feature>
<dbReference type="Proteomes" id="UP000011777">
    <property type="component" value="Unassembled WGS sequence"/>
</dbReference>
<comment type="caution">
    <text evidence="4">The sequence shown here is derived from an EMBL/GenBank/DDBJ whole genome shotgun (WGS) entry which is preliminary data.</text>
</comment>
<sequence>MSYEDQQPLLQNSSDDLSNDSHDNTPTSPRIMLTRPSDVNINHQSEDLLYRDQPRSHEGEIITEETPLLPTKPHTKRSRLRFFTIGFLGTLIFLSVFGYVIYNIANDIQTAIDKSFHLNVNEVSLQQITPVGVDVHIVGVIDINYDQISNTIQRGAIKLFTGIFGALTISNLQPVEMHTRFIDLDSPFIHLVDSLPPPIEVGIGNQANTIIDIVSPCEFVSLNFVEFLNYYYQLDDEIRLEIKGVSKEVNIKSLFISTTVTNVEFHDFITVNKNDIMPDVNIDKFDLKSENGTINIKADASIIMKFLPLNINLPFGFINWNLFFEDCDANLIQVGDWTSSPFVVEPHKPIGLTVNANISSMPDCLMDDCKDNGQSPINKILDKYLQEKPIGFYLQIRDRGILPDWIFNFLHKSPVRLEVKLPKINMNYPLDFVVDSSEVEINNTTARWNSNLSIITNKLPVDFDIEQFKFDFVLSGPEGSEILVGSSNNQFVLLNMTHNHHLNIAAILPNMDVSVTDPTALGKIINELLNTHTVTDDLFVKGNVDELTVNLPFGEKKAKVIEHLSIPSTKIFPMVQDLDISQDLLNNLTIDNVFLIGSSPSNLKLHVDLTMLNPTNITVDLPEAVTIGVSKNNSLINLITIKECRIPKHDFFNVSVEMDLQSLTYHDKSILEYSISSFLSGENLTIAINNNSASSWGLNEVVRQIDVRNLMVYSPPNLHKKFIIDATVHLITSEVELTIFNPIVNSELVVEVYTAFAKTHDDDQISLGHLLRREYGCV</sequence>
<dbReference type="eggNOG" id="ENOG502QZVV">
    <property type="taxonomic scope" value="Eukaryota"/>
</dbReference>
<evidence type="ECO:0000256" key="1">
    <source>
        <dbReference type="SAM" id="MobiDB-lite"/>
    </source>
</evidence>
<gene>
    <name evidence="4" type="ORF">G210_2294</name>
</gene>